<feature type="region of interest" description="Disordered" evidence="1">
    <location>
        <begin position="28"/>
        <end position="50"/>
    </location>
</feature>
<reference evidence="3" key="1">
    <citation type="submission" date="2024-01" db="EMBL/GenBank/DDBJ databases">
        <authorList>
            <person name="Webb A."/>
        </authorList>
    </citation>
    <scope>NUCLEOTIDE SEQUENCE</scope>
    <source>
        <strain evidence="3">Pm1</strain>
    </source>
</reference>
<dbReference type="Proteomes" id="UP001162060">
    <property type="component" value="Unassembled WGS sequence"/>
</dbReference>
<sequence length="94" mass="10167">MNHRSTSVRPVVLTVHELTTNECVVDQSRKEAGSSPGVTIEDEPDPSNGRIAREFDVATCSNESGELYAENVDLHMAVLLDIVTPTAEVAIDDT</sequence>
<protein>
    <submittedName>
        <fullName evidence="3">Uncharacterized protein</fullName>
    </submittedName>
</protein>
<organism evidence="3 4">
    <name type="scientific">Peronospora matthiolae</name>
    <dbReference type="NCBI Taxonomy" id="2874970"/>
    <lineage>
        <taxon>Eukaryota</taxon>
        <taxon>Sar</taxon>
        <taxon>Stramenopiles</taxon>
        <taxon>Oomycota</taxon>
        <taxon>Peronosporomycetes</taxon>
        <taxon>Peronosporales</taxon>
        <taxon>Peronosporaceae</taxon>
        <taxon>Peronospora</taxon>
    </lineage>
</organism>
<proteinExistence type="predicted"/>
<evidence type="ECO:0000313" key="4">
    <source>
        <dbReference type="Proteomes" id="UP001162060"/>
    </source>
</evidence>
<evidence type="ECO:0000313" key="3">
    <source>
        <dbReference type="EMBL" id="CAK7941514.1"/>
    </source>
</evidence>
<dbReference type="EMBL" id="CAKLBY020000264">
    <property type="protein sequence ID" value="CAK7941514.1"/>
    <property type="molecule type" value="Genomic_DNA"/>
</dbReference>
<dbReference type="AlphaFoldDB" id="A0AAV1V3K4"/>
<gene>
    <name evidence="3" type="ORF">PM001_LOCUS26664</name>
    <name evidence="2" type="ORF">PM001_LOCUS286</name>
</gene>
<dbReference type="EMBL" id="CAKLBY020000003">
    <property type="protein sequence ID" value="CAK7891857.1"/>
    <property type="molecule type" value="Genomic_DNA"/>
</dbReference>
<name>A0AAV1V3K4_9STRA</name>
<evidence type="ECO:0000256" key="1">
    <source>
        <dbReference type="SAM" id="MobiDB-lite"/>
    </source>
</evidence>
<accession>A0AAV1V3K4</accession>
<comment type="caution">
    <text evidence="3">The sequence shown here is derived from an EMBL/GenBank/DDBJ whole genome shotgun (WGS) entry which is preliminary data.</text>
</comment>
<evidence type="ECO:0000313" key="2">
    <source>
        <dbReference type="EMBL" id="CAK7891857.1"/>
    </source>
</evidence>